<dbReference type="GO" id="GO:0006623">
    <property type="term" value="P:protein targeting to vacuole"/>
    <property type="evidence" value="ECO:0007669"/>
    <property type="project" value="TreeGrafter"/>
</dbReference>
<dbReference type="GO" id="GO:0005509">
    <property type="term" value="F:calcium ion binding"/>
    <property type="evidence" value="ECO:0007669"/>
    <property type="project" value="InterPro"/>
</dbReference>
<dbReference type="PROSITE" id="PS50222">
    <property type="entry name" value="EF_HAND_2"/>
    <property type="match status" value="2"/>
</dbReference>
<name>A0A0P1B164_PLAHL</name>
<evidence type="ECO:0000313" key="7">
    <source>
        <dbReference type="Proteomes" id="UP000054928"/>
    </source>
</evidence>
<organism evidence="6 7">
    <name type="scientific">Plasmopara halstedii</name>
    <name type="common">Downy mildew of sunflower</name>
    <dbReference type="NCBI Taxonomy" id="4781"/>
    <lineage>
        <taxon>Eukaryota</taxon>
        <taxon>Sar</taxon>
        <taxon>Stramenopiles</taxon>
        <taxon>Oomycota</taxon>
        <taxon>Peronosporomycetes</taxon>
        <taxon>Peronosporales</taxon>
        <taxon>Peronosporaceae</taxon>
        <taxon>Plasmopara</taxon>
    </lineage>
</organism>
<dbReference type="InterPro" id="IPR026847">
    <property type="entry name" value="VPS13"/>
</dbReference>
<feature type="compositionally biased region" description="Acidic residues" evidence="3">
    <location>
        <begin position="228"/>
        <end position="238"/>
    </location>
</feature>
<dbReference type="InterPro" id="IPR035892">
    <property type="entry name" value="C2_domain_sf"/>
</dbReference>
<dbReference type="InterPro" id="IPR009543">
    <property type="entry name" value="VPS13_VAB"/>
</dbReference>
<dbReference type="CDD" id="cd00030">
    <property type="entry name" value="C2"/>
    <property type="match status" value="2"/>
</dbReference>
<dbReference type="Gene3D" id="2.60.40.150">
    <property type="entry name" value="C2 domain"/>
    <property type="match status" value="2"/>
</dbReference>
<dbReference type="OMA" id="TAINTMG"/>
<dbReference type="CDD" id="cd00051">
    <property type="entry name" value="EFh"/>
    <property type="match status" value="1"/>
</dbReference>
<dbReference type="Proteomes" id="UP000054928">
    <property type="component" value="Unassembled WGS sequence"/>
</dbReference>
<evidence type="ECO:0000259" key="5">
    <source>
        <dbReference type="PROSITE" id="PS50222"/>
    </source>
</evidence>
<dbReference type="EMBL" id="CCYD01002371">
    <property type="protein sequence ID" value="CEG47050.1"/>
    <property type="molecule type" value="Genomic_DNA"/>
</dbReference>
<feature type="domain" description="EF-hand" evidence="5">
    <location>
        <begin position="873"/>
        <end position="908"/>
    </location>
</feature>
<reference evidence="7" key="1">
    <citation type="submission" date="2014-09" db="EMBL/GenBank/DDBJ databases">
        <authorList>
            <person name="Sharma Rahul"/>
            <person name="Thines Marco"/>
        </authorList>
    </citation>
    <scope>NUCLEOTIDE SEQUENCE [LARGE SCALE GENOMIC DNA]</scope>
</reference>
<dbReference type="SUPFAM" id="SSF49562">
    <property type="entry name" value="C2 domain (Calcium/lipid-binding domain, CaLB)"/>
    <property type="match status" value="2"/>
</dbReference>
<dbReference type="SMART" id="SM00054">
    <property type="entry name" value="EFh"/>
    <property type="match status" value="2"/>
</dbReference>
<dbReference type="PROSITE" id="PS50004">
    <property type="entry name" value="C2"/>
    <property type="match status" value="2"/>
</dbReference>
<dbReference type="GO" id="GO:0045053">
    <property type="term" value="P:protein retention in Golgi apparatus"/>
    <property type="evidence" value="ECO:0007669"/>
    <property type="project" value="TreeGrafter"/>
</dbReference>
<dbReference type="PANTHER" id="PTHR16166:SF93">
    <property type="entry name" value="INTERMEMBRANE LIPID TRANSFER PROTEIN VPS13"/>
    <property type="match status" value="1"/>
</dbReference>
<dbReference type="Pfam" id="PF00168">
    <property type="entry name" value="C2"/>
    <property type="match status" value="2"/>
</dbReference>
<dbReference type="PROSITE" id="PS00018">
    <property type="entry name" value="EF_HAND_1"/>
    <property type="match status" value="2"/>
</dbReference>
<dbReference type="Gene3D" id="1.10.238.10">
    <property type="entry name" value="EF-hand"/>
    <property type="match status" value="1"/>
</dbReference>
<dbReference type="Pfam" id="PF25036">
    <property type="entry name" value="VPS13_VAB"/>
    <property type="match status" value="1"/>
</dbReference>
<dbReference type="Pfam" id="PF13499">
    <property type="entry name" value="EF-hand_7"/>
    <property type="match status" value="1"/>
</dbReference>
<feature type="domain" description="C2" evidence="4">
    <location>
        <begin position="2664"/>
        <end position="2814"/>
    </location>
</feature>
<evidence type="ECO:0000256" key="2">
    <source>
        <dbReference type="ARBA" id="ARBA00022837"/>
    </source>
</evidence>
<feature type="region of interest" description="Disordered" evidence="3">
    <location>
        <begin position="222"/>
        <end position="241"/>
    </location>
</feature>
<evidence type="ECO:0000313" key="6">
    <source>
        <dbReference type="EMBL" id="CEG47050.1"/>
    </source>
</evidence>
<evidence type="ECO:0000259" key="4">
    <source>
        <dbReference type="PROSITE" id="PS50004"/>
    </source>
</evidence>
<keyword evidence="2" id="KW-0106">Calcium</keyword>
<proteinExistence type="inferred from homology"/>
<keyword evidence="7" id="KW-1185">Reference proteome</keyword>
<dbReference type="SMART" id="SM00239">
    <property type="entry name" value="C2"/>
    <property type="match status" value="2"/>
</dbReference>
<dbReference type="GeneID" id="36398767"/>
<dbReference type="RefSeq" id="XP_024583419.1">
    <property type="nucleotide sequence ID" value="XM_024717974.1"/>
</dbReference>
<feature type="domain" description="C2" evidence="4">
    <location>
        <begin position="2520"/>
        <end position="2632"/>
    </location>
</feature>
<dbReference type="InterPro" id="IPR018247">
    <property type="entry name" value="EF_Hand_1_Ca_BS"/>
</dbReference>
<evidence type="ECO:0000256" key="3">
    <source>
        <dbReference type="SAM" id="MobiDB-lite"/>
    </source>
</evidence>
<feature type="domain" description="EF-hand" evidence="5">
    <location>
        <begin position="922"/>
        <end position="950"/>
    </location>
</feature>
<comment type="similarity">
    <text evidence="1">Belongs to the VPS13 family.</text>
</comment>
<dbReference type="PANTHER" id="PTHR16166">
    <property type="entry name" value="VACUOLAR PROTEIN SORTING-ASSOCIATED PROTEIN VPS13"/>
    <property type="match status" value="1"/>
</dbReference>
<accession>A0A0P1B164</accession>
<dbReference type="OrthoDB" id="428159at2759"/>
<sequence length="2875" mass="318886">MLGVLAFTLLSVCVSLSLCVVPVLARYTIFPLLTSLVHKLTAIYLTDSMRVEYAFGSFTVRGQRGGGGTSEMLRGITISLFFVQLQSEFLKTLAFAKQGLAPVDLKNVSIKEVVIQLATTWKVVVKVEGVVVDGTVVDPNVEGCFGLQDAVTMKLNEAAYWINMLTTERASSELRQKQEQDFANARSTTFSFKDRVLQQIASQVDVHVRNVRISLTGLTPGNAAIDGHDDEAEKDDEMADRATTSSIAVRLNPTRVSFSMKSLDLLTDVLHENNQEALQLILTSNTILVEYALTLKGMNICASTIKDEEEGVTAAVEKKQSLLKDSSGVQSCEQALVSISALSLNVRVPPMPRLLGIVASIAPIPMKHRLAQVEIASSSVNTISVVREPLVGVLRDIYVPYTDHQVLVQSMRMLEQNESVCKHISREDETFYLANYDKVNGNKSLSTQEKENLNEKLSKLELSMTLNKILKLRSRATGLAKFYRCNQDELSLGDYTAVVQENAAKPSNIMFRVMHIALRWDNMSVNFGERDHQVAEMVVIGFGVNVRMFPVADGKEKLKLDVDLMLNQTTFAVFVGTSELSPLSPTAKLLFADFCKVAAESDGITPPQMLTAHMSQYERGEMDVRAVVNNVNLVLFANALEHFLLYVDRLTTKATQVLSTARPPITPVVHTESTPAMVQVMKNELDAMVKEVSMSPFSLLGGMLLNLDVGLNDCRILLLPTQSFTKLLFTDVNVETSQSEYVVNCRVDLPVTLSIHLESSKVKEIVKFQVSNLSVGAQYVEEVRDMETVLAPTSIAFQFVLEQDAKNPLTCHQTVMIHMPDILVAGSDLSLSLLASCGEALASVQTTTPDQARLRLESRIKQEEIRRQAEVNTILDRLHRLFDEIDENGNGRIELAELLLLLRRVKVGDTLLESELEYFVCELFKEIDQDGNGYLEFQELREFLRDDLLSGEAAAAELTSKSGSSALTGFLNLRGNEYHSFEVINNMCETKITSTEQLAEWIKRPVFECRFWELFGSEAHVTNRSLGDQNPVDVQKKLVRLLKNYDAANLIWDAFVLPAIQDGCTDRVMFEWLLKPSTRCGGISEYQSAAKVIAKQKRDVIFKEALEEVEQLVSKFTQDVNPVKKELQFTTDVKMGNLRFVLTDTELPARFFRGDLIVKDVKFSMKLNGKDIDEIGPIDWVSLTTSGNSAWTILCGFKMSSSCFSDMANDMEHIIEPWDLVVGISSEAGENGCSVLIEAAKRFQINVTPSVLKTYRALMDALDGEAQQNALQKRQDSIQCSTAAKRHKENDCLVQNLTGCKIILQLNGIDHPIEVEAHDRALIENGALKYGKATLNSLSIDQWGTSKTAVNLPAFGKVSVGVSTAKASPSTLFITVFSRLENSRRQLIVLRSNTYFCNHSSESYEMQYLSLASEQRKSIKSPIIKLRPNERISLPLSLLMGMTEFYARPVNHEHWIVKTSLNNDVLTSAEAMKELDAHEAKRESKKKERRGGTIVYGDTADTCATVIKRLTPNMIVRRWHLRSYFDWELALLPPFVVRNSLPYELEYRFIEYKTSSMKDMKADYAKVEALLRRESAPEPSERVLSGVVESGHDTEVSGISGVHPGYLSVRLISRKKNTGKHAASSWSKPLLMMIHKGVEQFTTSREEIEADIGLRFNIDRITLPSHPRLVRFSSPYWIVNNTSLAFAFALIEPSANRTSFKAMDVCAPFSYPVMTSIQHNRMSLKPLINLNRRPEAWGTLGKMPEVAYKSSTVSKHAIAHAEWSEPINTTAINTMGEIVCGPSVFSVQMEGLYGLFEPGVSLTLSPRYFVQNRLNQKLYIQSFASQENDARKVDEMFQRRSLEDVKQLHLALENGQTTPLYHFGPLKKGESVQHSQRYVSFSFTKDWNTDASKKNWSFAIPINTAGDLYLQIFSSVRQRHIICQASVQVVDMYVYVILTDVSCAPPYRIENYTPFRVDCAQLGESSIFSGGHKEVAATIKPGAWHAFAWFNPLSKERHVELRLSHVDSPKTQTKKYDIDYVGYLDSITMWVSRDGEKKHPVELIAQVVVETSTRVLKITEKELELGLIESQDPDGEGDLKQRRMLYASSFDIRFDGFGFSVLDGWPQEVFFASVDVIQVRKAPASLEWTFSVLHCQVDNMLATAKFPVIMNPVNAGYSDKSVGKAPEPFLKLVLDADLEARFGTYKLLEFTLSDLAVKVDIDYMVNLVKLLEPYLTSDATVAHRSKVTLERALDRRAPQMPIMTVTGDGGIQTDLVYFDVLRISSLSVELEYSITRKDIVASTGEGHSIIFGFLSQIIGLIGSNLSGSPTFSFSEIVILRCFTTKQRLQNQLIANYVQQGVMQAYRLIGSADIIGNPIGLVEDLGSGVVEFLKITKGELTGDAQTRGEGVKMLGKTIVKSSASSVAKITGSLDKFVGEFADENRATNTDGSNSSADNAGIKFAKDFGRGLTGIFTKPVEGAIKGGVTGLVQGTVQGITGPGVVLLKGLTATSHTLALGVKSTVVDRSPFGGRRRNPKLVQNGKVIAEFDEEHYRPALLELEVLGANGLDSDKSCDPLCVVRINGVDVMKTAVIYNTVNPVWQEKTQVVLTGEESEVQFVVKDSYGGTVAKTVGKCIISMSKLLDDFKPPKYSSDLAQWVHTQVKPGDTTKNRSHVITEKEYPLVMPRKYSAKNSNHGTTFADEKHQVFVTILSLRDMVVTSSTGSGMLGLGNLGSSMPNISPYISVHVGKSANRTNTTKMTFTKNQKNDLVGHASWNESFTFSVTAKELHRSGADSRLVVSLKDKSMIVDVRLGSATLDIDATRINTTETEEELVLIDQNGKLIGYLTVKIRVAGSATSSRSLSINSLMSAGDDIANLPPDAVKAGTIRVSCDFK</sequence>
<dbReference type="InterPro" id="IPR011992">
    <property type="entry name" value="EF-hand-dom_pair"/>
</dbReference>
<dbReference type="InterPro" id="IPR002048">
    <property type="entry name" value="EF_hand_dom"/>
</dbReference>
<protein>
    <submittedName>
        <fullName evidence="6">Uncharacterized protein</fullName>
    </submittedName>
</protein>
<evidence type="ECO:0000256" key="1">
    <source>
        <dbReference type="ARBA" id="ARBA00006545"/>
    </source>
</evidence>
<dbReference type="SUPFAM" id="SSF47473">
    <property type="entry name" value="EF-hand"/>
    <property type="match status" value="1"/>
</dbReference>
<dbReference type="InterPro" id="IPR000008">
    <property type="entry name" value="C2_dom"/>
</dbReference>